<feature type="transmembrane region" description="Helical" evidence="7">
    <location>
        <begin position="181"/>
        <end position="199"/>
    </location>
</feature>
<evidence type="ECO:0000256" key="6">
    <source>
        <dbReference type="SAM" id="MobiDB-lite"/>
    </source>
</evidence>
<dbReference type="InterPro" id="IPR000292">
    <property type="entry name" value="For/NO2_transpt"/>
</dbReference>
<evidence type="ECO:0000256" key="4">
    <source>
        <dbReference type="ARBA" id="ARBA00023136"/>
    </source>
</evidence>
<evidence type="ECO:0000256" key="1">
    <source>
        <dbReference type="ARBA" id="ARBA00004141"/>
    </source>
</evidence>
<dbReference type="NCBIfam" id="TIGR00790">
    <property type="entry name" value="fnt"/>
    <property type="match status" value="1"/>
</dbReference>
<feature type="transmembrane region" description="Helical" evidence="7">
    <location>
        <begin position="27"/>
        <end position="50"/>
    </location>
</feature>
<evidence type="ECO:0000313" key="9">
    <source>
        <dbReference type="Proteomes" id="UP001464891"/>
    </source>
</evidence>
<feature type="transmembrane region" description="Helical" evidence="7">
    <location>
        <begin position="105"/>
        <end position="127"/>
    </location>
</feature>
<dbReference type="Pfam" id="PF01226">
    <property type="entry name" value="Form_Nir_trans"/>
    <property type="match status" value="1"/>
</dbReference>
<sequence>MTKEAIATIISAARTKAELVENSLPKFLVLSVLAGIYVGFGVMLVFSIGAPLHAAGSPAVKALMGASFAVALSLVIFAGSELFTGNHMFMTIASLAKQVTWKDTWKVLGISFIGNLAGSLLLALLLVQSGLLAKGPIKNFVLEAVAGKMQAPFMELFFRGILCNILVCLAIWMAAKTKEDIAKLVLIFWCLFAFVGAGFEHSVANMTLMGLGLFIPHDPEQISWIGYVKNLIPVSLGNWVGGACLVGASYWYVGSDRPSRKTKKAKKLESVPSFETWETEPREKTTY</sequence>
<comment type="caution">
    <text evidence="8">The sequence shown here is derived from an EMBL/GenBank/DDBJ whole genome shotgun (WGS) entry which is preliminary data.</text>
</comment>
<proteinExistence type="inferred from homology"/>
<evidence type="ECO:0000256" key="7">
    <source>
        <dbReference type="SAM" id="Phobius"/>
    </source>
</evidence>
<dbReference type="InterPro" id="IPR023271">
    <property type="entry name" value="Aquaporin-like"/>
</dbReference>
<feature type="region of interest" description="Disordered" evidence="6">
    <location>
        <begin position="260"/>
        <end position="287"/>
    </location>
</feature>
<reference evidence="8 9" key="1">
    <citation type="submission" date="2022-04" db="EMBL/GenBank/DDBJ databases">
        <title>Positive selection, recombination, and allopatry shape intraspecific diversity of widespread and dominant cyanobacteria.</title>
        <authorList>
            <person name="Wei J."/>
            <person name="Shu W."/>
            <person name="Hu C."/>
        </authorList>
    </citation>
    <scope>NUCLEOTIDE SEQUENCE [LARGE SCALE GENOMIC DNA]</scope>
    <source>
        <strain evidence="8 9">GB2-A4</strain>
    </source>
</reference>
<keyword evidence="9" id="KW-1185">Reference proteome</keyword>
<dbReference type="InterPro" id="IPR024002">
    <property type="entry name" value="For/NO2_transpt_CS"/>
</dbReference>
<dbReference type="PANTHER" id="PTHR30520:SF8">
    <property type="entry name" value="NITRITE TRANSPORTER NIRC"/>
    <property type="match status" value="1"/>
</dbReference>
<dbReference type="RefSeq" id="WP_190439721.1">
    <property type="nucleotide sequence ID" value="NZ_JAMPKM010000003.1"/>
</dbReference>
<dbReference type="EMBL" id="JAMPKM010000003">
    <property type="protein sequence ID" value="MEP0817112.1"/>
    <property type="molecule type" value="Genomic_DNA"/>
</dbReference>
<comment type="subcellular location">
    <subcellularLocation>
        <location evidence="1">Membrane</location>
        <topology evidence="1">Multi-pass membrane protein</topology>
    </subcellularLocation>
</comment>
<feature type="transmembrane region" description="Helical" evidence="7">
    <location>
        <begin position="62"/>
        <end position="84"/>
    </location>
</feature>
<gene>
    <name evidence="8" type="ORF">NC998_08375</name>
</gene>
<dbReference type="PANTHER" id="PTHR30520">
    <property type="entry name" value="FORMATE TRANSPORTER-RELATED"/>
    <property type="match status" value="1"/>
</dbReference>
<keyword evidence="3 7" id="KW-1133">Transmembrane helix</keyword>
<dbReference type="Gene3D" id="1.20.1080.10">
    <property type="entry name" value="Glycerol uptake facilitator protein"/>
    <property type="match status" value="1"/>
</dbReference>
<feature type="transmembrane region" description="Helical" evidence="7">
    <location>
        <begin position="236"/>
        <end position="253"/>
    </location>
</feature>
<comment type="similarity">
    <text evidence="5">Belongs to the FNT transporter (TC 1.A.16) family.</text>
</comment>
<protein>
    <submittedName>
        <fullName evidence="8">Formate/nitrite transporter family protein</fullName>
    </submittedName>
</protein>
<name>A0ABV0J5P8_9CYAN</name>
<evidence type="ECO:0000256" key="2">
    <source>
        <dbReference type="ARBA" id="ARBA00022692"/>
    </source>
</evidence>
<evidence type="ECO:0000256" key="5">
    <source>
        <dbReference type="ARBA" id="ARBA00049660"/>
    </source>
</evidence>
<evidence type="ECO:0000256" key="3">
    <source>
        <dbReference type="ARBA" id="ARBA00022989"/>
    </source>
</evidence>
<keyword evidence="4 7" id="KW-0472">Membrane</keyword>
<accession>A0ABV0J5P8</accession>
<feature type="transmembrane region" description="Helical" evidence="7">
    <location>
        <begin position="156"/>
        <end position="174"/>
    </location>
</feature>
<dbReference type="Proteomes" id="UP001464891">
    <property type="component" value="Unassembled WGS sequence"/>
</dbReference>
<keyword evidence="2 7" id="KW-0812">Transmembrane</keyword>
<evidence type="ECO:0000313" key="8">
    <source>
        <dbReference type="EMBL" id="MEP0817112.1"/>
    </source>
</evidence>
<dbReference type="PROSITE" id="PS01006">
    <property type="entry name" value="FORMATE_NITRITE_TP_2"/>
    <property type="match status" value="1"/>
</dbReference>
<organism evidence="8 9">
    <name type="scientific">Trichocoleus desertorum GB2-A4</name>
    <dbReference type="NCBI Taxonomy" id="2933944"/>
    <lineage>
        <taxon>Bacteria</taxon>
        <taxon>Bacillati</taxon>
        <taxon>Cyanobacteriota</taxon>
        <taxon>Cyanophyceae</taxon>
        <taxon>Leptolyngbyales</taxon>
        <taxon>Trichocoleusaceae</taxon>
        <taxon>Trichocoleus</taxon>
    </lineage>
</organism>